<dbReference type="Proteomes" id="UP001595914">
    <property type="component" value="Unassembled WGS sequence"/>
</dbReference>
<feature type="signal peptide" evidence="2">
    <location>
        <begin position="1"/>
        <end position="27"/>
    </location>
</feature>
<dbReference type="InterPro" id="IPR046576">
    <property type="entry name" value="DUF6636"/>
</dbReference>
<keyword evidence="2" id="KW-0732">Signal</keyword>
<reference evidence="4" key="1">
    <citation type="journal article" date="2019" name="Int. J. Syst. Evol. Microbiol.">
        <title>The Global Catalogue of Microorganisms (GCM) 10K type strain sequencing project: providing services to taxonomists for standard genome sequencing and annotation.</title>
        <authorList>
            <consortium name="The Broad Institute Genomics Platform"/>
            <consortium name="The Broad Institute Genome Sequencing Center for Infectious Disease"/>
            <person name="Wu L."/>
            <person name="Ma J."/>
        </authorList>
    </citation>
    <scope>NUCLEOTIDE SEQUENCE [LARGE SCALE GENOMIC DNA]</scope>
    <source>
        <strain evidence="4">CCUG 54520</strain>
    </source>
</reference>
<feature type="chain" id="PRO_5045573957" evidence="2">
    <location>
        <begin position="28"/>
        <end position="198"/>
    </location>
</feature>
<gene>
    <name evidence="3" type="ORF">ACFO6S_14505</name>
</gene>
<proteinExistence type="predicted"/>
<dbReference type="PROSITE" id="PS51257">
    <property type="entry name" value="PROKAR_LIPOPROTEIN"/>
    <property type="match status" value="1"/>
</dbReference>
<name>A0ABV9FWH7_9NOCA</name>
<feature type="region of interest" description="Disordered" evidence="1">
    <location>
        <begin position="50"/>
        <end position="70"/>
    </location>
</feature>
<keyword evidence="4" id="KW-1185">Reference proteome</keyword>
<accession>A0ABV9FWH7</accession>
<protein>
    <submittedName>
        <fullName evidence="3">DUF6636 domain-containing protein</fullName>
    </submittedName>
</protein>
<evidence type="ECO:0000313" key="4">
    <source>
        <dbReference type="Proteomes" id="UP001595914"/>
    </source>
</evidence>
<dbReference type="Pfam" id="PF20341">
    <property type="entry name" value="DUF6636"/>
    <property type="match status" value="1"/>
</dbReference>
<evidence type="ECO:0000256" key="2">
    <source>
        <dbReference type="SAM" id="SignalP"/>
    </source>
</evidence>
<sequence length="198" mass="19843">MGSRRVLPVVIAGLVVTVAAACGTSSAEDAAAPSSTVPVVTSAPAAVVAAPVTSTPEPTTTTPEPTSSAPETTVEFVRNEAVYFSSADGRFQCGIVELASRVEAGCQGTTTPVPPRPDDCMVGWGNGIRITGEGRGAFMCAGGPIYLTATDAPGAPLAAGQQVSSFGYTCASEAAGVTCRKDDTGHGFRIAAASNEVF</sequence>
<organism evidence="3 4">
    <name type="scientific">Rhodococcus kronopolitis</name>
    <dbReference type="NCBI Taxonomy" id="1460226"/>
    <lineage>
        <taxon>Bacteria</taxon>
        <taxon>Bacillati</taxon>
        <taxon>Actinomycetota</taxon>
        <taxon>Actinomycetes</taxon>
        <taxon>Mycobacteriales</taxon>
        <taxon>Nocardiaceae</taxon>
        <taxon>Rhodococcus</taxon>
    </lineage>
</organism>
<evidence type="ECO:0000313" key="3">
    <source>
        <dbReference type="EMBL" id="MFC4604906.1"/>
    </source>
</evidence>
<dbReference type="RefSeq" id="WP_378418082.1">
    <property type="nucleotide sequence ID" value="NZ_JBHSFO010000008.1"/>
</dbReference>
<evidence type="ECO:0000256" key="1">
    <source>
        <dbReference type="SAM" id="MobiDB-lite"/>
    </source>
</evidence>
<dbReference type="EMBL" id="JBHSFO010000008">
    <property type="protein sequence ID" value="MFC4604906.1"/>
    <property type="molecule type" value="Genomic_DNA"/>
</dbReference>
<comment type="caution">
    <text evidence="3">The sequence shown here is derived from an EMBL/GenBank/DDBJ whole genome shotgun (WGS) entry which is preliminary data.</text>
</comment>